<dbReference type="AlphaFoldDB" id="A0A0P6YV99"/>
<evidence type="ECO:0000259" key="7">
    <source>
        <dbReference type="SMART" id="SM00363"/>
    </source>
</evidence>
<dbReference type="InterPro" id="IPR002942">
    <property type="entry name" value="S4_RNA-bd"/>
</dbReference>
<dbReference type="PANTHER" id="PTHR21600">
    <property type="entry name" value="MITOCHONDRIAL RNA PSEUDOURIDINE SYNTHASE"/>
    <property type="match status" value="1"/>
</dbReference>
<dbReference type="SUPFAM" id="SSF55120">
    <property type="entry name" value="Pseudouridine synthase"/>
    <property type="match status" value="1"/>
</dbReference>
<dbReference type="EMBL" id="LGKP01000015">
    <property type="protein sequence ID" value="KPL88989.1"/>
    <property type="molecule type" value="Genomic_DNA"/>
</dbReference>
<evidence type="ECO:0000256" key="5">
    <source>
        <dbReference type="PROSITE-ProRule" id="PRU00182"/>
    </source>
</evidence>
<dbReference type="Proteomes" id="UP000050277">
    <property type="component" value="Unassembled WGS sequence"/>
</dbReference>
<feature type="active site" evidence="4">
    <location>
        <position position="141"/>
    </location>
</feature>
<dbReference type="GO" id="GO:0000455">
    <property type="term" value="P:enzyme-directed rRNA pseudouridine synthesis"/>
    <property type="evidence" value="ECO:0007669"/>
    <property type="project" value="TreeGrafter"/>
</dbReference>
<dbReference type="Pfam" id="PF01479">
    <property type="entry name" value="S4"/>
    <property type="match status" value="1"/>
</dbReference>
<dbReference type="CDD" id="cd00165">
    <property type="entry name" value="S4"/>
    <property type="match status" value="1"/>
</dbReference>
<proteinExistence type="inferred from homology"/>
<dbReference type="InterPro" id="IPR050188">
    <property type="entry name" value="RluA_PseudoU_synthase"/>
</dbReference>
<reference evidence="8 9" key="1">
    <citation type="submission" date="2015-07" db="EMBL/GenBank/DDBJ databases">
        <title>Whole genome sequence of Herpetosiphon geysericola DSM 7119.</title>
        <authorList>
            <person name="Hemp J."/>
            <person name="Ward L.M."/>
            <person name="Pace L.A."/>
            <person name="Fischer W.W."/>
        </authorList>
    </citation>
    <scope>NUCLEOTIDE SEQUENCE [LARGE SCALE GENOMIC DNA]</scope>
    <source>
        <strain evidence="8 9">DSM 7119</strain>
    </source>
</reference>
<dbReference type="STRING" id="70996.SE18_10070"/>
<feature type="domain" description="RNA-binding S4" evidence="7">
    <location>
        <begin position="19"/>
        <end position="83"/>
    </location>
</feature>
<dbReference type="SMART" id="SM00363">
    <property type="entry name" value="S4"/>
    <property type="match status" value="1"/>
</dbReference>
<dbReference type="PROSITE" id="PS01129">
    <property type="entry name" value="PSI_RLU"/>
    <property type="match status" value="1"/>
</dbReference>
<dbReference type="GO" id="GO:0120159">
    <property type="term" value="F:rRNA pseudouridine synthase activity"/>
    <property type="evidence" value="ECO:0007669"/>
    <property type="project" value="UniProtKB-ARBA"/>
</dbReference>
<dbReference type="InterPro" id="IPR006224">
    <property type="entry name" value="PsdUridine_synth_RluA-like_CS"/>
</dbReference>
<dbReference type="NCBIfam" id="TIGR00005">
    <property type="entry name" value="rluA_subfam"/>
    <property type="match status" value="1"/>
</dbReference>
<keyword evidence="9" id="KW-1185">Reference proteome</keyword>
<comment type="similarity">
    <text evidence="2 6">Belongs to the pseudouridine synthase RluA family.</text>
</comment>
<dbReference type="GO" id="GO:0003723">
    <property type="term" value="F:RNA binding"/>
    <property type="evidence" value="ECO:0007669"/>
    <property type="project" value="UniProtKB-KW"/>
</dbReference>
<gene>
    <name evidence="8" type="ORF">SE18_10070</name>
</gene>
<dbReference type="Gene3D" id="3.10.290.10">
    <property type="entry name" value="RNA-binding S4 domain"/>
    <property type="match status" value="1"/>
</dbReference>
<comment type="catalytic activity">
    <reaction evidence="1 6">
        <text>a uridine in RNA = a pseudouridine in RNA</text>
        <dbReference type="Rhea" id="RHEA:48348"/>
        <dbReference type="Rhea" id="RHEA-COMP:12068"/>
        <dbReference type="Rhea" id="RHEA-COMP:12069"/>
        <dbReference type="ChEBI" id="CHEBI:65314"/>
        <dbReference type="ChEBI" id="CHEBI:65315"/>
    </reaction>
</comment>
<keyword evidence="3 6" id="KW-0413">Isomerase</keyword>
<dbReference type="RefSeq" id="WP_054534312.1">
    <property type="nucleotide sequence ID" value="NZ_LGKP01000015.1"/>
</dbReference>
<dbReference type="PATRIC" id="fig|70996.4.peg.4577"/>
<evidence type="ECO:0000256" key="4">
    <source>
        <dbReference type="PIRSR" id="PIRSR606225-1"/>
    </source>
</evidence>
<evidence type="ECO:0000313" key="9">
    <source>
        <dbReference type="Proteomes" id="UP000050277"/>
    </source>
</evidence>
<dbReference type="SUPFAM" id="SSF55174">
    <property type="entry name" value="Alpha-L RNA-binding motif"/>
    <property type="match status" value="1"/>
</dbReference>
<dbReference type="InterPro" id="IPR020103">
    <property type="entry name" value="PsdUridine_synth_cat_dom_sf"/>
</dbReference>
<evidence type="ECO:0000313" key="8">
    <source>
        <dbReference type="EMBL" id="KPL88989.1"/>
    </source>
</evidence>
<keyword evidence="5" id="KW-0694">RNA-binding</keyword>
<evidence type="ECO:0000256" key="1">
    <source>
        <dbReference type="ARBA" id="ARBA00000073"/>
    </source>
</evidence>
<name>A0A0P6YV99_9CHLR</name>
<dbReference type="Gene3D" id="3.30.2350.10">
    <property type="entry name" value="Pseudouridine synthase"/>
    <property type="match status" value="1"/>
</dbReference>
<dbReference type="PANTHER" id="PTHR21600:SF44">
    <property type="entry name" value="RIBOSOMAL LARGE SUBUNIT PSEUDOURIDINE SYNTHASE D"/>
    <property type="match status" value="1"/>
</dbReference>
<dbReference type="InterPro" id="IPR036986">
    <property type="entry name" value="S4_RNA-bd_sf"/>
</dbReference>
<dbReference type="CDD" id="cd02869">
    <property type="entry name" value="PseudoU_synth_RluA_like"/>
    <property type="match status" value="1"/>
</dbReference>
<accession>A0A0P6YV99</accession>
<comment type="caution">
    <text evidence="8">The sequence shown here is derived from an EMBL/GenBank/DDBJ whole genome shotgun (WGS) entry which is preliminary data.</text>
</comment>
<dbReference type="EC" id="5.4.99.-" evidence="6"/>
<comment type="function">
    <text evidence="6">Responsible for synthesis of pseudouridine from uracil.</text>
</comment>
<dbReference type="OrthoDB" id="9773999at2"/>
<dbReference type="PROSITE" id="PS50889">
    <property type="entry name" value="S4"/>
    <property type="match status" value="1"/>
</dbReference>
<dbReference type="InterPro" id="IPR006225">
    <property type="entry name" value="PsdUridine_synth_RluC/D"/>
</dbReference>
<protein>
    <recommendedName>
        <fullName evidence="6">Pseudouridine synthase</fullName>
        <ecNumber evidence="6">5.4.99.-</ecNumber>
    </recommendedName>
</protein>
<evidence type="ECO:0000256" key="3">
    <source>
        <dbReference type="ARBA" id="ARBA00023235"/>
    </source>
</evidence>
<sequence length="323" mass="36727">MEQTDNLTTLQVNEAEAGQRLDRLVSASMPDLSRTYVQQLITDLHIRVNGRGAKASLPVQIGDQIEIYLPLAKPTDIVAEDLPLDVVYEDDDVLLVNKAAGMVVHPAPGHTNGTLVNALLYRYPHLTTSGDLRPGIVHRLDKDTSGLLVIAKHDQARMVLTEQQMARRMHKKYLALVEGHWREPTGTIDAPIGRNPNNRLRMMVTPEGRYAVTHYQVLEVLGPYSLVRATLETGRTHQIRVHFSYRNRPILNDALYGHRKPKETFGIERHFLHAYHLGFRLPSNGEWRSWEVPLPAELEKILTTLRTRYETIVYPDPEIEPLV</sequence>
<dbReference type="InterPro" id="IPR006145">
    <property type="entry name" value="PsdUridine_synth_RsuA/RluA"/>
</dbReference>
<evidence type="ECO:0000256" key="2">
    <source>
        <dbReference type="ARBA" id="ARBA00010876"/>
    </source>
</evidence>
<dbReference type="Pfam" id="PF00849">
    <property type="entry name" value="PseudoU_synth_2"/>
    <property type="match status" value="1"/>
</dbReference>
<organism evidence="8 9">
    <name type="scientific">Herpetosiphon geysericola</name>
    <dbReference type="NCBI Taxonomy" id="70996"/>
    <lineage>
        <taxon>Bacteria</taxon>
        <taxon>Bacillati</taxon>
        <taxon>Chloroflexota</taxon>
        <taxon>Chloroflexia</taxon>
        <taxon>Herpetosiphonales</taxon>
        <taxon>Herpetosiphonaceae</taxon>
        <taxon>Herpetosiphon</taxon>
    </lineage>
</organism>
<evidence type="ECO:0000256" key="6">
    <source>
        <dbReference type="RuleBase" id="RU362028"/>
    </source>
</evidence>